<organism evidence="7 8">
    <name type="scientific">Sinocyclocheilus anshuiensis</name>
    <dbReference type="NCBI Taxonomy" id="1608454"/>
    <lineage>
        <taxon>Eukaryota</taxon>
        <taxon>Metazoa</taxon>
        <taxon>Chordata</taxon>
        <taxon>Craniata</taxon>
        <taxon>Vertebrata</taxon>
        <taxon>Euteleostomi</taxon>
        <taxon>Actinopterygii</taxon>
        <taxon>Neopterygii</taxon>
        <taxon>Teleostei</taxon>
        <taxon>Ostariophysi</taxon>
        <taxon>Cypriniformes</taxon>
        <taxon>Cyprinidae</taxon>
        <taxon>Cyprininae</taxon>
        <taxon>Sinocyclocheilus</taxon>
    </lineage>
</organism>
<dbReference type="Pfam" id="PF05485">
    <property type="entry name" value="THAP"/>
    <property type="match status" value="1"/>
</dbReference>
<dbReference type="PANTHER" id="PTHR46927">
    <property type="entry name" value="AGAP005574-PA"/>
    <property type="match status" value="1"/>
</dbReference>
<reference evidence="7" key="1">
    <citation type="submission" date="2025-08" db="UniProtKB">
        <authorList>
            <consortium name="Ensembl"/>
        </authorList>
    </citation>
    <scope>IDENTIFICATION</scope>
</reference>
<evidence type="ECO:0000256" key="5">
    <source>
        <dbReference type="PROSITE-ProRule" id="PRU00309"/>
    </source>
</evidence>
<evidence type="ECO:0000256" key="4">
    <source>
        <dbReference type="ARBA" id="ARBA00023125"/>
    </source>
</evidence>
<dbReference type="Ensembl" id="ENSSANT00000003512.1">
    <property type="protein sequence ID" value="ENSSANP00000003255.1"/>
    <property type="gene ID" value="ENSSANG00000001790.1"/>
</dbReference>
<keyword evidence="2 5" id="KW-0863">Zinc-finger</keyword>
<name>A0A671K944_9TELE</name>
<reference evidence="7" key="2">
    <citation type="submission" date="2025-09" db="UniProtKB">
        <authorList>
            <consortium name="Ensembl"/>
        </authorList>
    </citation>
    <scope>IDENTIFICATION</scope>
</reference>
<dbReference type="InterPro" id="IPR052224">
    <property type="entry name" value="THAP_domain_protein"/>
</dbReference>
<evidence type="ECO:0000256" key="1">
    <source>
        <dbReference type="ARBA" id="ARBA00022723"/>
    </source>
</evidence>
<evidence type="ECO:0000259" key="6">
    <source>
        <dbReference type="PROSITE" id="PS50950"/>
    </source>
</evidence>
<dbReference type="SUPFAM" id="SSF57716">
    <property type="entry name" value="Glucocorticoid receptor-like (DNA-binding domain)"/>
    <property type="match status" value="1"/>
</dbReference>
<proteinExistence type="predicted"/>
<dbReference type="SMART" id="SM00980">
    <property type="entry name" value="THAP"/>
    <property type="match status" value="1"/>
</dbReference>
<evidence type="ECO:0000256" key="3">
    <source>
        <dbReference type="ARBA" id="ARBA00022833"/>
    </source>
</evidence>
<dbReference type="PROSITE" id="PS50950">
    <property type="entry name" value="ZF_THAP"/>
    <property type="match status" value="1"/>
</dbReference>
<evidence type="ECO:0000313" key="7">
    <source>
        <dbReference type="Ensembl" id="ENSSANP00000003255.1"/>
    </source>
</evidence>
<keyword evidence="3" id="KW-0862">Zinc</keyword>
<dbReference type="GO" id="GO:0003677">
    <property type="term" value="F:DNA binding"/>
    <property type="evidence" value="ECO:0007669"/>
    <property type="project" value="UniProtKB-UniRule"/>
</dbReference>
<dbReference type="Proteomes" id="UP000472260">
    <property type="component" value="Unassembled WGS sequence"/>
</dbReference>
<accession>A0A671K944</accession>
<dbReference type="SMART" id="SM00692">
    <property type="entry name" value="DM3"/>
    <property type="match status" value="1"/>
</dbReference>
<sequence>MIKSLCCSVPSCGKTQSLHCFPSDPNIRKEWMNFIFNEDPDRLSKNLVLCSLHFTADSFTNKAQFNTGFSERLKLKYDAVPTISDPTVMSHHTSVSNCFYNVVTIVLSVITDRLICTGY</sequence>
<keyword evidence="8" id="KW-1185">Reference proteome</keyword>
<dbReference type="PANTHER" id="PTHR46927:SF3">
    <property type="entry name" value="THAP-TYPE DOMAIN-CONTAINING PROTEIN"/>
    <property type="match status" value="1"/>
</dbReference>
<evidence type="ECO:0000313" key="8">
    <source>
        <dbReference type="Proteomes" id="UP000472260"/>
    </source>
</evidence>
<keyword evidence="4 5" id="KW-0238">DNA-binding</keyword>
<evidence type="ECO:0000256" key="2">
    <source>
        <dbReference type="ARBA" id="ARBA00022771"/>
    </source>
</evidence>
<dbReference type="InterPro" id="IPR006612">
    <property type="entry name" value="THAP_Znf"/>
</dbReference>
<dbReference type="Gene3D" id="6.20.210.20">
    <property type="entry name" value="THAP domain"/>
    <property type="match status" value="1"/>
</dbReference>
<dbReference type="AlphaFoldDB" id="A0A671K944"/>
<protein>
    <recommendedName>
        <fullName evidence="6">THAP-type domain-containing protein</fullName>
    </recommendedName>
</protein>
<dbReference type="GO" id="GO:0008270">
    <property type="term" value="F:zinc ion binding"/>
    <property type="evidence" value="ECO:0007669"/>
    <property type="project" value="UniProtKB-KW"/>
</dbReference>
<keyword evidence="1" id="KW-0479">Metal-binding</keyword>
<dbReference type="InterPro" id="IPR038441">
    <property type="entry name" value="THAP_Znf_sf"/>
</dbReference>
<feature type="domain" description="THAP-type" evidence="6">
    <location>
        <begin position="1"/>
        <end position="84"/>
    </location>
</feature>